<reference evidence="1 2" key="1">
    <citation type="submission" date="2017-09" db="EMBL/GenBank/DDBJ databases">
        <title>Large-scale bioinformatics analysis of Bacillus genomes uncovers conserved roles of natural products in bacterial physiology.</title>
        <authorList>
            <consortium name="Agbiome Team Llc"/>
            <person name="Bleich R.M."/>
            <person name="Grubbs K.J."/>
            <person name="Santa Maria K.C."/>
            <person name="Allen S.E."/>
            <person name="Farag S."/>
            <person name="Shank E.A."/>
            <person name="Bowers A."/>
        </authorList>
    </citation>
    <scope>NUCLEOTIDE SEQUENCE [LARGE SCALE GENOMIC DNA]</scope>
    <source>
        <strain evidence="1 2">AFS094862</strain>
    </source>
</reference>
<dbReference type="EMBL" id="NVOI01000201">
    <property type="protein sequence ID" value="PGG78630.1"/>
    <property type="molecule type" value="Genomic_DNA"/>
</dbReference>
<protein>
    <submittedName>
        <fullName evidence="1">Phage portal protein</fullName>
    </submittedName>
</protein>
<dbReference type="InterPro" id="IPR006427">
    <property type="entry name" value="Portal_HK97"/>
</dbReference>
<gene>
    <name evidence="1" type="ORF">CON73_31350</name>
</gene>
<evidence type="ECO:0000313" key="2">
    <source>
        <dbReference type="Proteomes" id="UP000225320"/>
    </source>
</evidence>
<name>A0A2B7V2R9_9BACI</name>
<sequence>MWKWLGKIKNNGKNQVKNEVSLDSQEFLKMLGIDIGSISKDKLSEITYFTCLRLLSESVGKLPLKLYMDTNKGLEKATEHNLYTLLKMRPNPYMTSSTFWSTVEANKNHHGNAYVYINTDKTQVKDLWILPSEQVQIWIDNAGIFQKENAIWYIWGDNKSGKQYRFRYDQIMHFKTSLSLDGISGLAVKDILKVSIENIQSGAQYLKNYFENGLMGKAVVQYTGDLDNGAGKRMALKIEEFSNGLSNAGRIVPLPIGFQLTPLNVNMADAQFLEINKYTALQVAGAFGIKPAQVNNYDKGNYANVETQQRSFYVDTLLYILKHYEEEMSYKLLLTDEFQSGYCCKFNVNGILRADFAIQMEGLSKGVNNAIYTPNEAREFVDLPRKDGGDELICNGNYVPLTIVGKGGEGNGVATD</sequence>
<comment type="caution">
    <text evidence="1">The sequence shown here is derived from an EMBL/GenBank/DDBJ whole genome shotgun (WGS) entry which is preliminary data.</text>
</comment>
<proteinExistence type="predicted"/>
<dbReference type="Pfam" id="PF04860">
    <property type="entry name" value="Phage_portal"/>
    <property type="match status" value="1"/>
</dbReference>
<accession>A0A2B7V2R9</accession>
<evidence type="ECO:0000313" key="1">
    <source>
        <dbReference type="EMBL" id="PGG78630.1"/>
    </source>
</evidence>
<dbReference type="Proteomes" id="UP000225320">
    <property type="component" value="Unassembled WGS sequence"/>
</dbReference>
<dbReference type="NCBIfam" id="TIGR01537">
    <property type="entry name" value="portal_HK97"/>
    <property type="match status" value="1"/>
</dbReference>
<dbReference type="AlphaFoldDB" id="A0A2B7V2R9"/>
<dbReference type="InterPro" id="IPR006944">
    <property type="entry name" value="Phage/GTA_portal"/>
</dbReference>
<dbReference type="RefSeq" id="WP_098649000.1">
    <property type="nucleotide sequence ID" value="NZ_NUUD01000294.1"/>
</dbReference>
<organism evidence="1 2">
    <name type="scientific">Bacillus toyonensis</name>
    <dbReference type="NCBI Taxonomy" id="155322"/>
    <lineage>
        <taxon>Bacteria</taxon>
        <taxon>Bacillati</taxon>
        <taxon>Bacillota</taxon>
        <taxon>Bacilli</taxon>
        <taxon>Bacillales</taxon>
        <taxon>Bacillaceae</taxon>
        <taxon>Bacillus</taxon>
        <taxon>Bacillus cereus group</taxon>
    </lineage>
</organism>